<dbReference type="EMBL" id="SGKT01000017">
    <property type="protein sequence ID" value="NEZ75532.1"/>
    <property type="molecule type" value="Genomic_DNA"/>
</dbReference>
<dbReference type="AlphaFoldDB" id="A0A6G4CRP9"/>
<accession>A0A6G4CRP9</accession>
<proteinExistence type="predicted"/>
<name>A0A6G4CRP9_CLOBO</name>
<evidence type="ECO:0000313" key="1">
    <source>
        <dbReference type="EMBL" id="NEZ75532.1"/>
    </source>
</evidence>
<comment type="caution">
    <text evidence="1">The sequence shown here is derived from an EMBL/GenBank/DDBJ whole genome shotgun (WGS) entry which is preliminary data.</text>
</comment>
<sequence>MLSMNITIADDAIEALNNIGYNVIKMSFSTEDTITKNIMKETPDYIFSINLRPKLTYISKMLNIPYISWTVDNLAYFLYSDLIESKNIIAFV</sequence>
<reference evidence="1" key="1">
    <citation type="submission" date="2019-02" db="EMBL/GenBank/DDBJ databases">
        <title>Genome sequencing of Clostridium botulinum clinical isolates.</title>
        <authorList>
            <person name="Brunt J."/>
            <person name="Van Vliet A.H.M."/>
            <person name="Stringer S.C."/>
            <person name="Grant K.A."/>
            <person name="Carter A.C."/>
            <person name="Peck M.W."/>
        </authorList>
    </citation>
    <scope>NUCLEOTIDE SEQUENCE</scope>
    <source>
        <strain evidence="1">H114400598</strain>
    </source>
</reference>
<organism evidence="1">
    <name type="scientific">Clostridium botulinum</name>
    <dbReference type="NCBI Taxonomy" id="1491"/>
    <lineage>
        <taxon>Bacteria</taxon>
        <taxon>Bacillati</taxon>
        <taxon>Bacillota</taxon>
        <taxon>Clostridia</taxon>
        <taxon>Eubacteriales</taxon>
        <taxon>Clostridiaceae</taxon>
        <taxon>Clostridium</taxon>
    </lineage>
</organism>
<gene>
    <name evidence="1" type="ORF">EXM56_09335</name>
</gene>
<protein>
    <submittedName>
        <fullName evidence="1">Uncharacterized protein</fullName>
    </submittedName>
</protein>